<reference evidence="4 5" key="1">
    <citation type="submission" date="2016-06" db="EMBL/GenBank/DDBJ databases">
        <authorList>
            <person name="Kjaerup R.B."/>
            <person name="Dalgaard T.S."/>
            <person name="Juul-Madsen H.R."/>
        </authorList>
    </citation>
    <scope>NUCLEOTIDE SEQUENCE [LARGE SCALE GENOMIC DNA]</scope>
    <source>
        <strain evidence="4">3</strain>
    </source>
</reference>
<keyword evidence="5" id="KW-1185">Reference proteome</keyword>
<dbReference type="RefSeq" id="WP_186408612.1">
    <property type="nucleotide sequence ID" value="NZ_FLQX01000146.1"/>
</dbReference>
<organism evidence="4 5">
    <name type="scientific">Candidatus Accumulibacter aalborgensis</name>
    <dbReference type="NCBI Taxonomy" id="1860102"/>
    <lineage>
        <taxon>Bacteria</taxon>
        <taxon>Pseudomonadati</taxon>
        <taxon>Pseudomonadota</taxon>
        <taxon>Betaproteobacteria</taxon>
        <taxon>Candidatus Accumulibacter</taxon>
    </lineage>
</organism>
<evidence type="ECO:0000256" key="1">
    <source>
        <dbReference type="ARBA" id="ARBA00010587"/>
    </source>
</evidence>
<evidence type="ECO:0000256" key="2">
    <source>
        <dbReference type="ARBA" id="ARBA00022723"/>
    </source>
</evidence>
<sequence length="55" mass="5869">MAFMPWSEHFVTAIEFVDRQHRGLVDLRTTIALLLASGEATLRADAAAGKAGGTP</sequence>
<name>A0A1A8XVM3_9PROT</name>
<evidence type="ECO:0000313" key="5">
    <source>
        <dbReference type="Proteomes" id="UP000199169"/>
    </source>
</evidence>
<dbReference type="InterPro" id="IPR035938">
    <property type="entry name" value="Hemerythrin-like_sf"/>
</dbReference>
<comment type="similarity">
    <text evidence="1">Belongs to the hemerythrin family.</text>
</comment>
<dbReference type="AlphaFoldDB" id="A0A1A8XVM3"/>
<protein>
    <submittedName>
        <fullName evidence="4">Uncharacterized protein</fullName>
    </submittedName>
</protein>
<gene>
    <name evidence="4" type="ORF">ACCAA_670006</name>
</gene>
<proteinExistence type="inferred from homology"/>
<dbReference type="Proteomes" id="UP000199169">
    <property type="component" value="Unassembled WGS sequence"/>
</dbReference>
<evidence type="ECO:0000256" key="3">
    <source>
        <dbReference type="ARBA" id="ARBA00023004"/>
    </source>
</evidence>
<dbReference type="GO" id="GO:0046872">
    <property type="term" value="F:metal ion binding"/>
    <property type="evidence" value="ECO:0007669"/>
    <property type="project" value="UniProtKB-KW"/>
</dbReference>
<evidence type="ECO:0000313" key="4">
    <source>
        <dbReference type="EMBL" id="SBT09064.1"/>
    </source>
</evidence>
<keyword evidence="2" id="KW-0479">Metal-binding</keyword>
<keyword evidence="3" id="KW-0408">Iron</keyword>
<dbReference type="EMBL" id="FLQX01000146">
    <property type="protein sequence ID" value="SBT09064.1"/>
    <property type="molecule type" value="Genomic_DNA"/>
</dbReference>
<dbReference type="STRING" id="1860102.ACCAA_670006"/>
<accession>A0A1A8XVM3</accession>
<dbReference type="SUPFAM" id="SSF47188">
    <property type="entry name" value="Hemerythrin-like"/>
    <property type="match status" value="1"/>
</dbReference>